<keyword evidence="1" id="KW-0732">Signal</keyword>
<evidence type="ECO:0000313" key="3">
    <source>
        <dbReference type="EMBL" id="MBG6140403.1"/>
    </source>
</evidence>
<evidence type="ECO:0000313" key="4">
    <source>
        <dbReference type="Proteomes" id="UP000622552"/>
    </source>
</evidence>
<dbReference type="EMBL" id="JADOUF010000001">
    <property type="protein sequence ID" value="MBG6140403.1"/>
    <property type="molecule type" value="Genomic_DNA"/>
</dbReference>
<dbReference type="Pfam" id="PF10646">
    <property type="entry name" value="Germane"/>
    <property type="match status" value="1"/>
</dbReference>
<organism evidence="3 4">
    <name type="scientific">Longispora fulva</name>
    <dbReference type="NCBI Taxonomy" id="619741"/>
    <lineage>
        <taxon>Bacteria</taxon>
        <taxon>Bacillati</taxon>
        <taxon>Actinomycetota</taxon>
        <taxon>Actinomycetes</taxon>
        <taxon>Micromonosporales</taxon>
        <taxon>Micromonosporaceae</taxon>
        <taxon>Longispora</taxon>
    </lineage>
</organism>
<name>A0A8J7GGR8_9ACTN</name>
<dbReference type="Proteomes" id="UP000622552">
    <property type="component" value="Unassembled WGS sequence"/>
</dbReference>
<dbReference type="PROSITE" id="PS51257">
    <property type="entry name" value="PROKAR_LIPOPROTEIN"/>
    <property type="match status" value="1"/>
</dbReference>
<dbReference type="AlphaFoldDB" id="A0A8J7GGR8"/>
<gene>
    <name evidence="3" type="ORF">IW245_006597</name>
</gene>
<feature type="domain" description="GerMN" evidence="2">
    <location>
        <begin position="219"/>
        <end position="304"/>
    </location>
</feature>
<dbReference type="SMART" id="SM00909">
    <property type="entry name" value="Germane"/>
    <property type="match status" value="1"/>
</dbReference>
<evidence type="ECO:0000256" key="1">
    <source>
        <dbReference type="SAM" id="SignalP"/>
    </source>
</evidence>
<keyword evidence="4" id="KW-1185">Reference proteome</keyword>
<accession>A0A8J7GGR8</accession>
<dbReference type="SUPFAM" id="SSF82171">
    <property type="entry name" value="DPP6 N-terminal domain-like"/>
    <property type="match status" value="1"/>
</dbReference>
<comment type="caution">
    <text evidence="3">The sequence shown here is derived from an EMBL/GenBank/DDBJ whole genome shotgun (WGS) entry which is preliminary data.</text>
</comment>
<protein>
    <recommendedName>
        <fullName evidence="2">GerMN domain-containing protein</fullName>
    </recommendedName>
</protein>
<feature type="chain" id="PRO_5039006832" description="GerMN domain-containing protein" evidence="1">
    <location>
        <begin position="24"/>
        <end position="585"/>
    </location>
</feature>
<reference evidence="3" key="1">
    <citation type="submission" date="2020-11" db="EMBL/GenBank/DDBJ databases">
        <title>Sequencing the genomes of 1000 actinobacteria strains.</title>
        <authorList>
            <person name="Klenk H.-P."/>
        </authorList>
    </citation>
    <scope>NUCLEOTIDE SEQUENCE</scope>
    <source>
        <strain evidence="3">DSM 45356</strain>
    </source>
</reference>
<dbReference type="Pfam" id="PF25976">
    <property type="entry name" value="LpqB_N"/>
    <property type="match status" value="1"/>
</dbReference>
<dbReference type="InterPro" id="IPR059026">
    <property type="entry name" value="LpqB_N"/>
</dbReference>
<feature type="signal peptide" evidence="1">
    <location>
        <begin position="1"/>
        <end position="23"/>
    </location>
</feature>
<sequence>MRRRFLAAAAVVTGVFALSVLSACGVPDSGPAVSYGPERTITGIDLRPPYKVAAPDNSQSADQTVAGYLRAANGPLEKMREQVKVFFTQSAQNTWQAGSGGLLVVRGTVHPPTQVAGAGQFDAHVQVTGDVLGVLTNGWLDTSQARAGYSYTYNLLSAGAGKGWLIDNPPQGMLLSIEALQNDYDQRPVYYPPNGEDRALVADLRYVPRSVSVSAVGRYQLLMSWLLAGPSSYIAGAVNSALPAGTELRGLPVEDNALSQITVDLSAKAEATDRWETLIAQIAVTLQAKYLEIRIEGRQKVKPHDQDAYYYDAWNPATGHMAHPLMVDGGLVRAVRIPDRVEEQVPALLRGRTNVKWATGLNATAAYVTTDDALFIGRANSSDETRYVQVEKMRDVAFTSPPALYRTPGGPRVLIGAGPGLYSIDTSTQTPQAVTVSGVTGEGAVTSLSVAPGGKRVAFVRGGRAYAGIFTDSAQIRAWQVASQLTGITSVSWSSEVGFLVSGQGQPVSPNTSNSALSQVTFDGAVVEPQYPSQTTRTGPVAAYVPSPRGGAVMEPLVEIDNRIYLVRHPGVPASAGTAPFYFED</sequence>
<evidence type="ECO:0000259" key="2">
    <source>
        <dbReference type="SMART" id="SM00909"/>
    </source>
</evidence>
<dbReference type="RefSeq" id="WP_197006947.1">
    <property type="nucleotide sequence ID" value="NZ_BONS01000006.1"/>
</dbReference>
<proteinExistence type="predicted"/>
<dbReference type="InterPro" id="IPR019606">
    <property type="entry name" value="GerMN"/>
</dbReference>